<dbReference type="EMBL" id="VSRR010000799">
    <property type="protein sequence ID" value="MPC19733.1"/>
    <property type="molecule type" value="Genomic_DNA"/>
</dbReference>
<feature type="region of interest" description="Disordered" evidence="1">
    <location>
        <begin position="55"/>
        <end position="87"/>
    </location>
</feature>
<feature type="region of interest" description="Disordered" evidence="1">
    <location>
        <begin position="1"/>
        <end position="38"/>
    </location>
</feature>
<proteinExistence type="predicted"/>
<evidence type="ECO:0000313" key="3">
    <source>
        <dbReference type="Proteomes" id="UP000324222"/>
    </source>
</evidence>
<comment type="caution">
    <text evidence="2">The sequence shown here is derived from an EMBL/GenBank/DDBJ whole genome shotgun (WGS) entry which is preliminary data.</text>
</comment>
<reference evidence="2 3" key="1">
    <citation type="submission" date="2019-05" db="EMBL/GenBank/DDBJ databases">
        <title>Another draft genome of Portunus trituberculatus and its Hox gene families provides insights of decapod evolution.</title>
        <authorList>
            <person name="Jeong J.-H."/>
            <person name="Song I."/>
            <person name="Kim S."/>
            <person name="Choi T."/>
            <person name="Kim D."/>
            <person name="Ryu S."/>
            <person name="Kim W."/>
        </authorList>
    </citation>
    <scope>NUCLEOTIDE SEQUENCE [LARGE SCALE GENOMIC DNA]</scope>
    <source>
        <tissue evidence="2">Muscle</tissue>
    </source>
</reference>
<feature type="compositionally biased region" description="Polar residues" evidence="1">
    <location>
        <begin position="20"/>
        <end position="29"/>
    </location>
</feature>
<dbReference type="AlphaFoldDB" id="A0A5B7DEP4"/>
<dbReference type="Proteomes" id="UP000324222">
    <property type="component" value="Unassembled WGS sequence"/>
</dbReference>
<protein>
    <submittedName>
        <fullName evidence="2">Uncharacterized protein</fullName>
    </submittedName>
</protein>
<evidence type="ECO:0000313" key="2">
    <source>
        <dbReference type="EMBL" id="MPC19733.1"/>
    </source>
</evidence>
<sequence>MPHSQHKSVDTRIITATPKHVSSTDQPLTHSAAPRRGTSSCSARLMTEYFVGVPQKSGNSEVYKRKPRTTLATPRQATPRLIPTPLH</sequence>
<gene>
    <name evidence="2" type="ORF">E2C01_012659</name>
</gene>
<organism evidence="2 3">
    <name type="scientific">Portunus trituberculatus</name>
    <name type="common">Swimming crab</name>
    <name type="synonym">Neptunus trituberculatus</name>
    <dbReference type="NCBI Taxonomy" id="210409"/>
    <lineage>
        <taxon>Eukaryota</taxon>
        <taxon>Metazoa</taxon>
        <taxon>Ecdysozoa</taxon>
        <taxon>Arthropoda</taxon>
        <taxon>Crustacea</taxon>
        <taxon>Multicrustacea</taxon>
        <taxon>Malacostraca</taxon>
        <taxon>Eumalacostraca</taxon>
        <taxon>Eucarida</taxon>
        <taxon>Decapoda</taxon>
        <taxon>Pleocyemata</taxon>
        <taxon>Brachyura</taxon>
        <taxon>Eubrachyura</taxon>
        <taxon>Portunoidea</taxon>
        <taxon>Portunidae</taxon>
        <taxon>Portuninae</taxon>
        <taxon>Portunus</taxon>
    </lineage>
</organism>
<evidence type="ECO:0000256" key="1">
    <source>
        <dbReference type="SAM" id="MobiDB-lite"/>
    </source>
</evidence>
<name>A0A5B7DEP4_PORTR</name>
<accession>A0A5B7DEP4</accession>
<keyword evidence="3" id="KW-1185">Reference proteome</keyword>